<dbReference type="PANTHER" id="PTHR43236">
    <property type="entry name" value="ANTITOXIN HIGA1"/>
    <property type="match status" value="1"/>
</dbReference>
<name>A0ABQ1E1U0_9FIRM</name>
<dbReference type="Gene3D" id="1.10.10.2910">
    <property type="match status" value="1"/>
</dbReference>
<evidence type="ECO:0000259" key="1">
    <source>
        <dbReference type="Pfam" id="PF06114"/>
    </source>
</evidence>
<evidence type="ECO:0000313" key="2">
    <source>
        <dbReference type="EMBL" id="GFO88920.1"/>
    </source>
</evidence>
<accession>A0ABQ1E1U0</accession>
<comment type="caution">
    <text evidence="2">The sequence shown here is derived from an EMBL/GenBank/DDBJ whole genome shotgun (WGS) entry which is preliminary data.</text>
</comment>
<proteinExistence type="predicted"/>
<dbReference type="EMBL" id="BLYJ01000028">
    <property type="protein sequence ID" value="GFO88920.1"/>
    <property type="molecule type" value="Genomic_DNA"/>
</dbReference>
<evidence type="ECO:0000313" key="3">
    <source>
        <dbReference type="Proteomes" id="UP000620147"/>
    </source>
</evidence>
<sequence length="144" mass="16627">MTQKALAEKLVRTYGTRDPFGIAKAMGFIIIKTPLKGIRGFYQEARRCRIIYLRADMPEQEQKWVCAHELGHALQHKGLNRIFMDNCTQMVTSRYEKEADQFAIDLLYSDEDLRDLAEYSVATVAQILGVKYELAEYRMNSLAL</sequence>
<dbReference type="Pfam" id="PF06114">
    <property type="entry name" value="Peptidase_M78"/>
    <property type="match status" value="1"/>
</dbReference>
<dbReference type="InterPro" id="IPR052345">
    <property type="entry name" value="Rad_response_metalloprotease"/>
</dbReference>
<dbReference type="InterPro" id="IPR010359">
    <property type="entry name" value="IrrE_HExxH"/>
</dbReference>
<dbReference type="RefSeq" id="WP_188886378.1">
    <property type="nucleotide sequence ID" value="NZ_BLYJ01000028.1"/>
</dbReference>
<protein>
    <submittedName>
        <fullName evidence="2">Metallopeptidase ImmA</fullName>
    </submittedName>
</protein>
<dbReference type="PANTHER" id="PTHR43236:SF1">
    <property type="entry name" value="BLL7220 PROTEIN"/>
    <property type="match status" value="1"/>
</dbReference>
<reference evidence="2 3" key="1">
    <citation type="submission" date="2020-06" db="EMBL/GenBank/DDBJ databases">
        <title>Characterization of fructooligosaccharide metabolism and fructooligosaccharide-degrading enzymes in human commensal butyrate producers.</title>
        <authorList>
            <person name="Tanno H."/>
            <person name="Fujii T."/>
            <person name="Hirano K."/>
            <person name="Maeno S."/>
            <person name="Tonozuka T."/>
            <person name="Sakamoto M."/>
            <person name="Ohkuma M."/>
            <person name="Tochio T."/>
            <person name="Endo A."/>
        </authorList>
    </citation>
    <scope>NUCLEOTIDE SEQUENCE [LARGE SCALE GENOMIC DNA]</scope>
    <source>
        <strain evidence="2 3">JCM 31056</strain>
    </source>
</reference>
<keyword evidence="3" id="KW-1185">Reference proteome</keyword>
<organism evidence="2 3">
    <name type="scientific">Butyricicoccus faecihominis</name>
    <dbReference type="NCBI Taxonomy" id="1712515"/>
    <lineage>
        <taxon>Bacteria</taxon>
        <taxon>Bacillati</taxon>
        <taxon>Bacillota</taxon>
        <taxon>Clostridia</taxon>
        <taxon>Eubacteriales</taxon>
        <taxon>Butyricicoccaceae</taxon>
        <taxon>Butyricicoccus</taxon>
    </lineage>
</organism>
<gene>
    <name evidence="2" type="primary">immA</name>
    <name evidence="2" type="ORF">BUFA31_20840</name>
</gene>
<feature type="domain" description="IrrE N-terminal-like" evidence="1">
    <location>
        <begin position="31"/>
        <end position="139"/>
    </location>
</feature>
<dbReference type="Proteomes" id="UP000620147">
    <property type="component" value="Unassembled WGS sequence"/>
</dbReference>